<dbReference type="InterPro" id="IPR005479">
    <property type="entry name" value="CPAse_ATP-bd"/>
</dbReference>
<keyword evidence="9" id="KW-0436">Ligase</keyword>
<gene>
    <name evidence="9" type="ORF">SAMN04488072_112111</name>
</gene>
<accession>A0A1I0ZQP5</accession>
<dbReference type="GO" id="GO:0005737">
    <property type="term" value="C:cytoplasm"/>
    <property type="evidence" value="ECO:0007669"/>
    <property type="project" value="TreeGrafter"/>
</dbReference>
<feature type="coiled-coil region" evidence="6">
    <location>
        <begin position="472"/>
        <end position="499"/>
    </location>
</feature>
<name>A0A1I0ZQP5_9BACI</name>
<reference evidence="9 10" key="1">
    <citation type="submission" date="2016-10" db="EMBL/GenBank/DDBJ databases">
        <authorList>
            <person name="de Groot N.N."/>
        </authorList>
    </citation>
    <scope>NUCLEOTIDE SEQUENCE [LARGE SCALE GENOMIC DNA]</scope>
    <source>
        <strain evidence="9 10">CGMCC 1.3702</strain>
    </source>
</reference>
<keyword evidence="3" id="KW-0067">ATP-binding</keyword>
<evidence type="ECO:0000256" key="5">
    <source>
        <dbReference type="RuleBase" id="RU004168"/>
    </source>
</evidence>
<keyword evidence="6" id="KW-0175">Coiled coil</keyword>
<dbReference type="SUPFAM" id="SSF56059">
    <property type="entry name" value="Glutathione synthetase ATP-binding domain-like"/>
    <property type="match status" value="1"/>
</dbReference>
<dbReference type="PANTHER" id="PTHR21621:SF0">
    <property type="entry name" value="BETA-CITRYLGLUTAMATE SYNTHASE B-RELATED"/>
    <property type="match status" value="1"/>
</dbReference>
<dbReference type="Pfam" id="PF00708">
    <property type="entry name" value="Acylphosphatase"/>
    <property type="match status" value="1"/>
</dbReference>
<dbReference type="SUPFAM" id="SSF54975">
    <property type="entry name" value="Acylphosphatase/BLUF domain-like"/>
    <property type="match status" value="1"/>
</dbReference>
<evidence type="ECO:0000256" key="6">
    <source>
        <dbReference type="SAM" id="Coils"/>
    </source>
</evidence>
<evidence type="ECO:0000256" key="3">
    <source>
        <dbReference type="PROSITE-ProRule" id="PRU00409"/>
    </source>
</evidence>
<feature type="domain" description="ATP-grasp" evidence="7">
    <location>
        <begin position="91"/>
        <end position="343"/>
    </location>
</feature>
<sequence length="532" mass="60141">MEINDVNWLPHLKNAVPITGFGKKLSMYTIALEGWRRGLKLKFYTIDNPENKLKIRYSLSTEDREHKFESSKGDKTTELAYEICDNKFLTKEYLSKAGVPTPEGKRFSEETQDEEIINYANTLGFPLVLKPTNANGGKGVFSDIHSIESFKDALNYVRYELNYMEVIVETYVAGNEYRVVVVDNKVVGALNRVPANVTGNGTDTIRQLIRKKNSVRKGNPHLKSRNIKIDKPVTELLKANGYSLDSIPKEGEEIPLRLTSNLSTGGDSVDLTDVLSPELKKIAIDGTKAIPGLTVSGMDMIVNDKNNSGVIIEANTRPGLGGHLFPVQGKPRDIPKDIIDFYFPETKNIKRSSLYFDFNSILEPLQNRTADTVEVSPVSQGEIFAKKYIVSGKVQNVGYKVWIKRQALLRRMHGFAEDIEDGSISIVVAGTDENAINEFKNVCLEGNPKSEVSNVTEEPWDAPLKIGFEINKKRSTEEIEQLELDNIQMEKELHFYKKRYGQIKTSRFWRSTAPFRYVIDKVKNFIRSLKIT</sequence>
<keyword evidence="10" id="KW-1185">Reference proteome</keyword>
<dbReference type="PANTHER" id="PTHR21621">
    <property type="entry name" value="RIBOSOMAL PROTEIN S6 MODIFICATION PROTEIN"/>
    <property type="match status" value="1"/>
</dbReference>
<dbReference type="InterPro" id="IPR013651">
    <property type="entry name" value="ATP-grasp_RimK-type"/>
</dbReference>
<dbReference type="PROSITE" id="PS50975">
    <property type="entry name" value="ATP_GRASP"/>
    <property type="match status" value="1"/>
</dbReference>
<keyword evidence="3" id="KW-0547">Nucleotide-binding</keyword>
<comment type="caution">
    <text evidence="4">Lacks conserved residue(s) required for the propagation of feature annotation.</text>
</comment>
<dbReference type="PROSITE" id="PS00866">
    <property type="entry name" value="CPSASE_1"/>
    <property type="match status" value="1"/>
</dbReference>
<protein>
    <recommendedName>
        <fullName evidence="1">Acylphosphatase</fullName>
    </recommendedName>
    <alternativeName>
        <fullName evidence="2">Acylphosphate phosphohydrolase</fullName>
    </alternativeName>
</protein>
<dbReference type="GO" id="GO:0005524">
    <property type="term" value="F:ATP binding"/>
    <property type="evidence" value="ECO:0007669"/>
    <property type="project" value="UniProtKB-UniRule"/>
</dbReference>
<evidence type="ECO:0000256" key="4">
    <source>
        <dbReference type="PROSITE-ProRule" id="PRU00520"/>
    </source>
</evidence>
<proteinExistence type="inferred from homology"/>
<dbReference type="Gene3D" id="3.30.70.100">
    <property type="match status" value="1"/>
</dbReference>
<dbReference type="EMBL" id="FOJW01000012">
    <property type="protein sequence ID" value="SFB27436.1"/>
    <property type="molecule type" value="Genomic_DNA"/>
</dbReference>
<dbReference type="Proteomes" id="UP000198642">
    <property type="component" value="Unassembled WGS sequence"/>
</dbReference>
<dbReference type="GO" id="GO:0018169">
    <property type="term" value="F:ribosomal S6-glutamic acid ligase activity"/>
    <property type="evidence" value="ECO:0007669"/>
    <property type="project" value="TreeGrafter"/>
</dbReference>
<dbReference type="GO" id="GO:0046872">
    <property type="term" value="F:metal ion binding"/>
    <property type="evidence" value="ECO:0007669"/>
    <property type="project" value="InterPro"/>
</dbReference>
<comment type="similarity">
    <text evidence="5">Belongs to the acylphosphatase family.</text>
</comment>
<organism evidence="9 10">
    <name type="scientific">Lentibacillus halodurans</name>
    <dbReference type="NCBI Taxonomy" id="237679"/>
    <lineage>
        <taxon>Bacteria</taxon>
        <taxon>Bacillati</taxon>
        <taxon>Bacillota</taxon>
        <taxon>Bacilli</taxon>
        <taxon>Bacillales</taxon>
        <taxon>Bacillaceae</taxon>
        <taxon>Lentibacillus</taxon>
    </lineage>
</organism>
<dbReference type="GO" id="GO:0009432">
    <property type="term" value="P:SOS response"/>
    <property type="evidence" value="ECO:0007669"/>
    <property type="project" value="TreeGrafter"/>
</dbReference>
<dbReference type="AlphaFoldDB" id="A0A1I0ZQP5"/>
<evidence type="ECO:0000259" key="7">
    <source>
        <dbReference type="PROSITE" id="PS50975"/>
    </source>
</evidence>
<evidence type="ECO:0000256" key="2">
    <source>
        <dbReference type="ARBA" id="ARBA00032904"/>
    </source>
</evidence>
<evidence type="ECO:0000259" key="8">
    <source>
        <dbReference type="PROSITE" id="PS51160"/>
    </source>
</evidence>
<dbReference type="Gene3D" id="3.30.470.20">
    <property type="entry name" value="ATP-grasp fold, B domain"/>
    <property type="match status" value="2"/>
</dbReference>
<feature type="domain" description="Acylphosphatase-like" evidence="8">
    <location>
        <begin position="385"/>
        <end position="472"/>
    </location>
</feature>
<dbReference type="InterPro" id="IPR036046">
    <property type="entry name" value="Acylphosphatase-like_dom_sf"/>
</dbReference>
<evidence type="ECO:0000313" key="9">
    <source>
        <dbReference type="EMBL" id="SFB27436.1"/>
    </source>
</evidence>
<dbReference type="STRING" id="237679.SAMN04488072_112111"/>
<dbReference type="InterPro" id="IPR011761">
    <property type="entry name" value="ATP-grasp"/>
</dbReference>
<dbReference type="Pfam" id="PF08443">
    <property type="entry name" value="RimK"/>
    <property type="match status" value="1"/>
</dbReference>
<dbReference type="RefSeq" id="WP_090239851.1">
    <property type="nucleotide sequence ID" value="NZ_FOJW01000012.1"/>
</dbReference>
<dbReference type="OrthoDB" id="9803907at2"/>
<dbReference type="InterPro" id="IPR001792">
    <property type="entry name" value="Acylphosphatase-like_dom"/>
</dbReference>
<evidence type="ECO:0000313" key="10">
    <source>
        <dbReference type="Proteomes" id="UP000198642"/>
    </source>
</evidence>
<evidence type="ECO:0000256" key="1">
    <source>
        <dbReference type="ARBA" id="ARBA00015991"/>
    </source>
</evidence>
<dbReference type="PROSITE" id="PS51160">
    <property type="entry name" value="ACYLPHOSPHATASE_3"/>
    <property type="match status" value="1"/>
</dbReference>